<feature type="region of interest" description="Disordered" evidence="1">
    <location>
        <begin position="33"/>
        <end position="70"/>
    </location>
</feature>
<evidence type="ECO:0000256" key="1">
    <source>
        <dbReference type="SAM" id="MobiDB-lite"/>
    </source>
</evidence>
<evidence type="ECO:0000313" key="2">
    <source>
        <dbReference type="EMBL" id="CEG35976.1"/>
    </source>
</evidence>
<name>A0A0P1A5X1_PLAHL</name>
<dbReference type="EMBL" id="CCYD01000109">
    <property type="protein sequence ID" value="CEG35976.1"/>
    <property type="molecule type" value="Genomic_DNA"/>
</dbReference>
<organism evidence="2 3">
    <name type="scientific">Plasmopara halstedii</name>
    <name type="common">Downy mildew of sunflower</name>
    <dbReference type="NCBI Taxonomy" id="4781"/>
    <lineage>
        <taxon>Eukaryota</taxon>
        <taxon>Sar</taxon>
        <taxon>Stramenopiles</taxon>
        <taxon>Oomycota</taxon>
        <taxon>Peronosporomycetes</taxon>
        <taxon>Peronosporales</taxon>
        <taxon>Peronosporaceae</taxon>
        <taxon>Plasmopara</taxon>
    </lineage>
</organism>
<proteinExistence type="predicted"/>
<dbReference type="RefSeq" id="XP_024572345.1">
    <property type="nucleotide sequence ID" value="XM_024730159.1"/>
</dbReference>
<keyword evidence="3" id="KW-1185">Reference proteome</keyword>
<evidence type="ECO:0000313" key="3">
    <source>
        <dbReference type="Proteomes" id="UP000054928"/>
    </source>
</evidence>
<reference evidence="3" key="1">
    <citation type="submission" date="2014-09" db="EMBL/GenBank/DDBJ databases">
        <authorList>
            <person name="Sharma Rahul"/>
            <person name="Thines Marco"/>
        </authorList>
    </citation>
    <scope>NUCLEOTIDE SEQUENCE [LARGE SCALE GENOMIC DNA]</scope>
</reference>
<dbReference type="AlphaFoldDB" id="A0A0P1A5X1"/>
<dbReference type="Proteomes" id="UP000054928">
    <property type="component" value="Unassembled WGS sequence"/>
</dbReference>
<feature type="region of interest" description="Disordered" evidence="1">
    <location>
        <begin position="1"/>
        <end position="21"/>
    </location>
</feature>
<dbReference type="GeneID" id="36395353"/>
<accession>A0A0P1A5X1</accession>
<protein>
    <submittedName>
        <fullName evidence="2">Uncharacterized protein</fullName>
    </submittedName>
</protein>
<sequence>MLSIPPQEGRNTEIPTPNKENFTLPYIFQTKQQRDMLTPGVRRGHQRNRRTTTAPADLTNGLRVGADKRDNPYHGMLIEEWWTSHQIQSTTIRQQDR</sequence>